<dbReference type="Proteomes" id="UP001201701">
    <property type="component" value="Unassembled WGS sequence"/>
</dbReference>
<sequence length="301" mass="31927">MTGKPFQIAAFLAVAGLLALVPLLGSEYWLGVAFIVAMWIALIQSWSLLSATTGYISLGHAVFYGIGAYVLVVSLDWMPVPYALALSGAAAGLLALVVGLPVLRVKGPYFVILTFGFAELVKNLVMLLETRLGQFSRMIFDAPSLEALYYAMLALAVIATALAAWTAQSRFGRGLAAIRENEVAAEAIGVPVTRLKLFAFVASAIIPGIVGGLLVLRTSYFAADQAFDPVVSFTIVTTAIVGGLGRVSGPLLGTLFLVILSELLWARFPQAYMMILGALLIVFILFVPQGLAGLVSKGLKR</sequence>
<proteinExistence type="predicted"/>
<feature type="transmembrane region" description="Helical" evidence="6">
    <location>
        <begin position="271"/>
        <end position="295"/>
    </location>
</feature>
<dbReference type="EMBL" id="JAKREW010000070">
    <property type="protein sequence ID" value="MCG7509089.1"/>
    <property type="molecule type" value="Genomic_DNA"/>
</dbReference>
<feature type="transmembrane region" description="Helical" evidence="6">
    <location>
        <begin position="82"/>
        <end position="103"/>
    </location>
</feature>
<evidence type="ECO:0000256" key="6">
    <source>
        <dbReference type="SAM" id="Phobius"/>
    </source>
</evidence>
<keyword evidence="4 6" id="KW-1133">Transmembrane helix</keyword>
<dbReference type="RefSeq" id="WP_239370586.1">
    <property type="nucleotide sequence ID" value="NZ_JAKREW010000070.1"/>
</dbReference>
<feature type="transmembrane region" description="Helical" evidence="6">
    <location>
        <begin position="230"/>
        <end position="259"/>
    </location>
</feature>
<feature type="transmembrane region" description="Helical" evidence="6">
    <location>
        <begin position="55"/>
        <end position="75"/>
    </location>
</feature>
<evidence type="ECO:0000313" key="8">
    <source>
        <dbReference type="Proteomes" id="UP001201701"/>
    </source>
</evidence>
<evidence type="ECO:0000256" key="4">
    <source>
        <dbReference type="ARBA" id="ARBA00022989"/>
    </source>
</evidence>
<feature type="transmembrane region" description="Helical" evidence="6">
    <location>
        <begin position="6"/>
        <end position="24"/>
    </location>
</feature>
<gene>
    <name evidence="7" type="ORF">L4923_29050</name>
</gene>
<evidence type="ECO:0000256" key="2">
    <source>
        <dbReference type="ARBA" id="ARBA00022475"/>
    </source>
</evidence>
<evidence type="ECO:0000256" key="3">
    <source>
        <dbReference type="ARBA" id="ARBA00022692"/>
    </source>
</evidence>
<dbReference type="Pfam" id="PF02653">
    <property type="entry name" value="BPD_transp_2"/>
    <property type="match status" value="1"/>
</dbReference>
<keyword evidence="5 6" id="KW-0472">Membrane</keyword>
<reference evidence="7 8" key="1">
    <citation type="submission" date="2022-02" db="EMBL/GenBank/DDBJ databases">
        <title>Draft genome sequence of Mezorhizobium retamae strain IRAMC:0171 isolated from Retama raetam nodules.</title>
        <authorList>
            <person name="Bengaied R."/>
            <person name="Sbissi I."/>
            <person name="Huber K."/>
            <person name="Ghodbane F."/>
            <person name="Nouioui I."/>
            <person name="Tarhouni M."/>
            <person name="Gtari M."/>
        </authorList>
    </citation>
    <scope>NUCLEOTIDE SEQUENCE [LARGE SCALE GENOMIC DNA]</scope>
    <source>
        <strain evidence="7 8">IRAMC:0171</strain>
    </source>
</reference>
<keyword evidence="3 6" id="KW-0812">Transmembrane</keyword>
<comment type="subcellular location">
    <subcellularLocation>
        <location evidence="1">Cell membrane</location>
        <topology evidence="1">Multi-pass membrane protein</topology>
    </subcellularLocation>
</comment>
<keyword evidence="8" id="KW-1185">Reference proteome</keyword>
<evidence type="ECO:0000256" key="5">
    <source>
        <dbReference type="ARBA" id="ARBA00023136"/>
    </source>
</evidence>
<organism evidence="7 8">
    <name type="scientific">Mesorhizobium retamae</name>
    <dbReference type="NCBI Taxonomy" id="2912854"/>
    <lineage>
        <taxon>Bacteria</taxon>
        <taxon>Pseudomonadati</taxon>
        <taxon>Pseudomonadota</taxon>
        <taxon>Alphaproteobacteria</taxon>
        <taxon>Hyphomicrobiales</taxon>
        <taxon>Phyllobacteriaceae</taxon>
        <taxon>Mesorhizobium</taxon>
    </lineage>
</organism>
<evidence type="ECO:0000313" key="7">
    <source>
        <dbReference type="EMBL" id="MCG7509089.1"/>
    </source>
</evidence>
<dbReference type="InterPro" id="IPR001851">
    <property type="entry name" value="ABC_transp_permease"/>
</dbReference>
<dbReference type="CDD" id="cd06581">
    <property type="entry name" value="TM_PBP1_LivM_like"/>
    <property type="match status" value="1"/>
</dbReference>
<name>A0ABS9QNS6_9HYPH</name>
<feature type="transmembrane region" description="Helical" evidence="6">
    <location>
        <begin position="109"/>
        <end position="128"/>
    </location>
</feature>
<comment type="caution">
    <text evidence="7">The sequence shown here is derived from an EMBL/GenBank/DDBJ whole genome shotgun (WGS) entry which is preliminary data.</text>
</comment>
<accession>A0ABS9QNS6</accession>
<protein>
    <submittedName>
        <fullName evidence="7">Branched-chain amino acid ABC transporter permease</fullName>
    </submittedName>
</protein>
<evidence type="ECO:0000256" key="1">
    <source>
        <dbReference type="ARBA" id="ARBA00004651"/>
    </source>
</evidence>
<keyword evidence="2" id="KW-1003">Cell membrane</keyword>
<dbReference type="PANTHER" id="PTHR30482">
    <property type="entry name" value="HIGH-AFFINITY BRANCHED-CHAIN AMINO ACID TRANSPORT SYSTEM PERMEASE"/>
    <property type="match status" value="1"/>
</dbReference>
<feature type="transmembrane region" description="Helical" evidence="6">
    <location>
        <begin position="148"/>
        <end position="167"/>
    </location>
</feature>
<dbReference type="PANTHER" id="PTHR30482:SF10">
    <property type="entry name" value="HIGH-AFFINITY BRANCHED-CHAIN AMINO ACID TRANSPORT PROTEIN BRAE"/>
    <property type="match status" value="1"/>
</dbReference>
<feature type="transmembrane region" description="Helical" evidence="6">
    <location>
        <begin position="197"/>
        <end position="218"/>
    </location>
</feature>
<feature type="transmembrane region" description="Helical" evidence="6">
    <location>
        <begin position="29"/>
        <end position="49"/>
    </location>
</feature>
<dbReference type="InterPro" id="IPR043428">
    <property type="entry name" value="LivM-like"/>
</dbReference>